<gene>
    <name evidence="2" type="ORF">THOM_0070</name>
</gene>
<proteinExistence type="predicted"/>
<dbReference type="AlphaFoldDB" id="L7K0D8"/>
<reference evidence="2 3" key="1">
    <citation type="journal article" date="2012" name="PLoS Pathog.">
        <title>The genome of the obligate intracellular parasite Trachipleistophora hominis: new insights into microsporidian genome dynamics and reductive evolution.</title>
        <authorList>
            <person name="Heinz E."/>
            <person name="Williams T.A."/>
            <person name="Nakjang S."/>
            <person name="Noel C.J."/>
            <person name="Swan D.C."/>
            <person name="Goldberg A.V."/>
            <person name="Harris S.R."/>
            <person name="Weinmaier T."/>
            <person name="Markert S."/>
            <person name="Becher D."/>
            <person name="Bernhardt J."/>
            <person name="Dagan T."/>
            <person name="Hacker C."/>
            <person name="Lucocq J.M."/>
            <person name="Schweder T."/>
            <person name="Rattei T."/>
            <person name="Hall N."/>
            <person name="Hirt R.P."/>
            <person name="Embley T.M."/>
        </authorList>
    </citation>
    <scope>NUCLEOTIDE SEQUENCE [LARGE SCALE GENOMIC DNA]</scope>
</reference>
<dbReference type="Proteomes" id="UP000011185">
    <property type="component" value="Unassembled WGS sequence"/>
</dbReference>
<dbReference type="OrthoDB" id="10369937at2759"/>
<sequence length="440" mass="51365">MKDDEEPFTKSCSIPPEKNDEDFQTTIRMLKKELVTKHAASYAAEIVAHYIYIKEYENALLQYEDINVSSDELDRMKLFIEVHLMNVDRRTCTATDGHLVANCIPYGLNSFKCQRAKRKGRPKQKLKFGFRKGPRRQQQRGKTVSNLLRYSKVTVNVMENNTAEVQFTRDVDSNLHMKIDNSGMADEASFVSAYENKSAIDAHDSEVQAQQTNFSMVINLDTSIIDLKRVFWDKSMDMARKTKFIIENKLYVHSLFNKLEPATQLGYLGAVISLTEDKLINFLERKFDLEVFSFLGTYRATTRRFVKDDCLERLKFMLNEEYCKELGYNELWTMYTVFRDDRLLRRAVYKNPFASDRIVSLGFGKEVRNGGSAETLEKVCRVLEINWFKCLYVWVEKYGMVNRLMRETRAHKTKALCAIVNNRTKPSDQIKLEITKKTIW</sequence>
<organism evidence="2 3">
    <name type="scientific">Trachipleistophora hominis</name>
    <name type="common">Microsporidian parasite</name>
    <dbReference type="NCBI Taxonomy" id="72359"/>
    <lineage>
        <taxon>Eukaryota</taxon>
        <taxon>Fungi</taxon>
        <taxon>Fungi incertae sedis</taxon>
        <taxon>Microsporidia</taxon>
        <taxon>Pleistophoridae</taxon>
        <taxon>Trachipleistophora</taxon>
    </lineage>
</organism>
<dbReference type="EMBL" id="JH993804">
    <property type="protein sequence ID" value="ELQ76931.1"/>
    <property type="molecule type" value="Genomic_DNA"/>
</dbReference>
<dbReference type="InParanoid" id="L7K0D8"/>
<accession>L7K0D8</accession>
<evidence type="ECO:0000313" key="3">
    <source>
        <dbReference type="Proteomes" id="UP000011185"/>
    </source>
</evidence>
<dbReference type="VEuPathDB" id="MicrosporidiaDB:THOM_0070"/>
<keyword evidence="3" id="KW-1185">Reference proteome</keyword>
<dbReference type="HOGENOM" id="CLU_617059_0_0_1"/>
<protein>
    <submittedName>
        <fullName evidence="2">Uncharacterized protein</fullName>
    </submittedName>
</protein>
<name>L7K0D8_TRAHO</name>
<evidence type="ECO:0000256" key="1">
    <source>
        <dbReference type="SAM" id="MobiDB-lite"/>
    </source>
</evidence>
<feature type="region of interest" description="Disordered" evidence="1">
    <location>
        <begin position="1"/>
        <end position="20"/>
    </location>
</feature>
<evidence type="ECO:0000313" key="2">
    <source>
        <dbReference type="EMBL" id="ELQ76931.1"/>
    </source>
</evidence>
<dbReference type="OMA" id="GYNELWT"/>